<dbReference type="EMBL" id="JACIBT010000001">
    <property type="protein sequence ID" value="MBB3667029.1"/>
    <property type="molecule type" value="Genomic_DNA"/>
</dbReference>
<dbReference type="SUPFAM" id="SSF140931">
    <property type="entry name" value="Fic-like"/>
    <property type="match status" value="1"/>
</dbReference>
<protein>
    <submittedName>
        <fullName evidence="2">Prophage maintenance system killer protein</fullName>
    </submittedName>
</protein>
<accession>A0A7W5TUE5</accession>
<evidence type="ECO:0000313" key="3">
    <source>
        <dbReference type="Proteomes" id="UP000547528"/>
    </source>
</evidence>
<dbReference type="InterPro" id="IPR003812">
    <property type="entry name" value="Fido"/>
</dbReference>
<dbReference type="PANTHER" id="PTHR35810:SF1">
    <property type="entry name" value="CYTOPLASMIC PROTEIN"/>
    <property type="match status" value="1"/>
</dbReference>
<gene>
    <name evidence="2" type="ORF">FHX47_000622</name>
</gene>
<proteinExistence type="predicted"/>
<reference evidence="2 3" key="1">
    <citation type="submission" date="2020-08" db="EMBL/GenBank/DDBJ databases">
        <title>Sequencing the genomes of 1000 actinobacteria strains.</title>
        <authorList>
            <person name="Klenk H.-P."/>
        </authorList>
    </citation>
    <scope>NUCLEOTIDE SEQUENCE [LARGE SCALE GENOMIC DNA]</scope>
    <source>
        <strain evidence="2 3">DSM 28238</strain>
    </source>
</reference>
<dbReference type="Pfam" id="PF13310">
    <property type="entry name" value="Virulence_RhuM"/>
    <property type="match status" value="1"/>
</dbReference>
<comment type="caution">
    <text evidence="2">The sequence shown here is derived from an EMBL/GenBank/DDBJ whole genome shotgun (WGS) entry which is preliminary data.</text>
</comment>
<name>A0A7W5TUE5_9MICC</name>
<dbReference type="Gene3D" id="1.20.120.1870">
    <property type="entry name" value="Fic/DOC protein, Fido domain"/>
    <property type="match status" value="1"/>
</dbReference>
<dbReference type="Proteomes" id="UP000547528">
    <property type="component" value="Unassembled WGS sequence"/>
</dbReference>
<keyword evidence="3" id="KW-1185">Reference proteome</keyword>
<evidence type="ECO:0000313" key="2">
    <source>
        <dbReference type="EMBL" id="MBB3667029.1"/>
    </source>
</evidence>
<evidence type="ECO:0000259" key="1">
    <source>
        <dbReference type="PROSITE" id="PS51459"/>
    </source>
</evidence>
<feature type="domain" description="Fido" evidence="1">
    <location>
        <begin position="190"/>
        <end position="317"/>
    </location>
</feature>
<dbReference type="RefSeq" id="WP_183357402.1">
    <property type="nucleotide sequence ID" value="NZ_BAABKR010000001.1"/>
</dbReference>
<dbReference type="Pfam" id="PF02661">
    <property type="entry name" value="Fic"/>
    <property type="match status" value="1"/>
</dbReference>
<dbReference type="InterPro" id="IPR053737">
    <property type="entry name" value="Type_II_TA_Toxin"/>
</dbReference>
<sequence>MPQQSSLTPNTEILLYAAEDGATRVDVRLEGETVWLTQQQLAELFQSSRTNIVEHIQHVYDEGELDETATCRNFRQVRQEGSRRVARQIPHYNLDMIISVGYRVKSATATKFRIWATERLKEYLVQGVAINNRRLEQLGSMVEILQRSSDEVLGGVAEVLSQYLPSLQLLQHYDEGDLPTPEGTAPRWQLTYDEARGIINELAAQFPQNTLFGQERGDGLRGIIEAIYQSFAGQELYASAEEKAANLLYLIIKDHPLADGNKRSAAALFVTFLSKNGLLQDSSSQVAISNSALAAITLMVAMSKPQEKELMIALVINMLTAPNAA</sequence>
<organism evidence="2 3">
    <name type="scientific">Garicola koreensis</name>
    <dbReference type="NCBI Taxonomy" id="1262554"/>
    <lineage>
        <taxon>Bacteria</taxon>
        <taxon>Bacillati</taxon>
        <taxon>Actinomycetota</taxon>
        <taxon>Actinomycetes</taxon>
        <taxon>Micrococcales</taxon>
        <taxon>Micrococcaceae</taxon>
        <taxon>Garicola</taxon>
    </lineage>
</organism>
<dbReference type="PANTHER" id="PTHR35810">
    <property type="entry name" value="CYTOPLASMIC PROTEIN-RELATED"/>
    <property type="match status" value="1"/>
</dbReference>
<dbReference type="AlphaFoldDB" id="A0A7W5TUE5"/>
<dbReference type="PROSITE" id="PS51459">
    <property type="entry name" value="FIDO"/>
    <property type="match status" value="1"/>
</dbReference>
<dbReference type="InterPro" id="IPR011204">
    <property type="entry name" value="Virulence_RhuM-like"/>
</dbReference>
<dbReference type="InterPro" id="IPR036597">
    <property type="entry name" value="Fido-like_dom_sf"/>
</dbReference>